<organism evidence="1 2">
    <name type="scientific">Seminavis robusta</name>
    <dbReference type="NCBI Taxonomy" id="568900"/>
    <lineage>
        <taxon>Eukaryota</taxon>
        <taxon>Sar</taxon>
        <taxon>Stramenopiles</taxon>
        <taxon>Ochrophyta</taxon>
        <taxon>Bacillariophyta</taxon>
        <taxon>Bacillariophyceae</taxon>
        <taxon>Bacillariophycidae</taxon>
        <taxon>Naviculales</taxon>
        <taxon>Naviculaceae</taxon>
        <taxon>Seminavis</taxon>
    </lineage>
</organism>
<name>A0A9N8E893_9STRA</name>
<proteinExistence type="predicted"/>
<evidence type="ECO:0000313" key="1">
    <source>
        <dbReference type="EMBL" id="CAB9514441.1"/>
    </source>
</evidence>
<gene>
    <name evidence="1" type="ORF">SEMRO_653_G181961.1</name>
</gene>
<dbReference type="Proteomes" id="UP001153069">
    <property type="component" value="Unassembled WGS sequence"/>
</dbReference>
<dbReference type="AlphaFoldDB" id="A0A9N8E893"/>
<sequence>MTGFVDDTNSRTNCLLSNEIPSVEELIGKAMKDAQWWNDLLLSSGRKLEATKCSFHHLRYEFCPSGEPKLVSGVNFTPKINVKSVDGIVTPIKPVANYDDHKSLGCYKGPLGKLAAPKAVLVAKCKHYTQVLKGSPLNGREADMLETTFFKDTVLDSIESAPRRAALQKMGFRANTAKVICYGSWKLGGIEMFRLADKQGIGVIQQFLKH</sequence>
<protein>
    <submittedName>
        <fullName evidence="1">Uncharacterized protein</fullName>
    </submittedName>
</protein>
<keyword evidence="2" id="KW-1185">Reference proteome</keyword>
<accession>A0A9N8E893</accession>
<reference evidence="1" key="1">
    <citation type="submission" date="2020-06" db="EMBL/GenBank/DDBJ databases">
        <authorList>
            <consortium name="Plant Systems Biology data submission"/>
        </authorList>
    </citation>
    <scope>NUCLEOTIDE SEQUENCE</scope>
    <source>
        <strain evidence="1">D6</strain>
    </source>
</reference>
<evidence type="ECO:0000313" key="2">
    <source>
        <dbReference type="Proteomes" id="UP001153069"/>
    </source>
</evidence>
<dbReference type="OrthoDB" id="48966at2759"/>
<comment type="caution">
    <text evidence="1">The sequence shown here is derived from an EMBL/GenBank/DDBJ whole genome shotgun (WGS) entry which is preliminary data.</text>
</comment>
<dbReference type="EMBL" id="CAICTM010000652">
    <property type="protein sequence ID" value="CAB9514441.1"/>
    <property type="molecule type" value="Genomic_DNA"/>
</dbReference>